<accession>A0A517P121</accession>
<name>A0A517P121_9BACT</name>
<organism evidence="1 2">
    <name type="scientific">Stieleria marina</name>
    <dbReference type="NCBI Taxonomy" id="1930275"/>
    <lineage>
        <taxon>Bacteria</taxon>
        <taxon>Pseudomonadati</taxon>
        <taxon>Planctomycetota</taxon>
        <taxon>Planctomycetia</taxon>
        <taxon>Pirellulales</taxon>
        <taxon>Pirellulaceae</taxon>
        <taxon>Stieleria</taxon>
    </lineage>
</organism>
<sequence length="35" mass="4227">MTPPENTPRKVWVYKSIDIQKMKDDYWRSVQKSGN</sequence>
<reference evidence="1 2" key="1">
    <citation type="submission" date="2019-02" db="EMBL/GenBank/DDBJ databases">
        <title>Deep-cultivation of Planctomycetes and their phenomic and genomic characterization uncovers novel biology.</title>
        <authorList>
            <person name="Wiegand S."/>
            <person name="Jogler M."/>
            <person name="Boedeker C."/>
            <person name="Pinto D."/>
            <person name="Vollmers J."/>
            <person name="Rivas-Marin E."/>
            <person name="Kohn T."/>
            <person name="Peeters S.H."/>
            <person name="Heuer A."/>
            <person name="Rast P."/>
            <person name="Oberbeckmann S."/>
            <person name="Bunk B."/>
            <person name="Jeske O."/>
            <person name="Meyerdierks A."/>
            <person name="Storesund J.E."/>
            <person name="Kallscheuer N."/>
            <person name="Luecker S."/>
            <person name="Lage O.M."/>
            <person name="Pohl T."/>
            <person name="Merkel B.J."/>
            <person name="Hornburger P."/>
            <person name="Mueller R.-W."/>
            <person name="Bruemmer F."/>
            <person name="Labrenz M."/>
            <person name="Spormann A.M."/>
            <person name="Op den Camp H."/>
            <person name="Overmann J."/>
            <person name="Amann R."/>
            <person name="Jetten M.S.M."/>
            <person name="Mascher T."/>
            <person name="Medema M.H."/>
            <person name="Devos D.P."/>
            <person name="Kaster A.-K."/>
            <person name="Ovreas L."/>
            <person name="Rohde M."/>
            <person name="Galperin M.Y."/>
            <person name="Jogler C."/>
        </authorList>
    </citation>
    <scope>NUCLEOTIDE SEQUENCE [LARGE SCALE GENOMIC DNA]</scope>
    <source>
        <strain evidence="1 2">K23_9</strain>
    </source>
</reference>
<gene>
    <name evidence="1" type="ORF">K239x_50920</name>
</gene>
<proteinExistence type="predicted"/>
<evidence type="ECO:0000313" key="1">
    <source>
        <dbReference type="EMBL" id="QDT13076.1"/>
    </source>
</evidence>
<dbReference type="Proteomes" id="UP000319817">
    <property type="component" value="Chromosome"/>
</dbReference>
<evidence type="ECO:0000313" key="2">
    <source>
        <dbReference type="Proteomes" id="UP000319817"/>
    </source>
</evidence>
<dbReference type="EMBL" id="CP036526">
    <property type="protein sequence ID" value="QDT13076.1"/>
    <property type="molecule type" value="Genomic_DNA"/>
</dbReference>
<keyword evidence="2" id="KW-1185">Reference proteome</keyword>
<dbReference type="AlphaFoldDB" id="A0A517P121"/>
<protein>
    <submittedName>
        <fullName evidence="1">Uncharacterized protein</fullName>
    </submittedName>
</protein>